<dbReference type="PANTHER" id="PTHR46182:SF2">
    <property type="entry name" value="FI19480P1"/>
    <property type="match status" value="1"/>
</dbReference>
<feature type="domain" description="PKD/Chitinase" evidence="12">
    <location>
        <begin position="447"/>
        <end position="535"/>
    </location>
</feature>
<dbReference type="AlphaFoldDB" id="A0AAN9AQT0"/>
<evidence type="ECO:0000256" key="7">
    <source>
        <dbReference type="ARBA" id="ARBA00023136"/>
    </source>
</evidence>
<dbReference type="InterPro" id="IPR035986">
    <property type="entry name" value="PKD_dom_sf"/>
</dbReference>
<dbReference type="InterPro" id="IPR013783">
    <property type="entry name" value="Ig-like_fold"/>
</dbReference>
<evidence type="ECO:0000256" key="8">
    <source>
        <dbReference type="ARBA" id="ARBA00023180"/>
    </source>
</evidence>
<dbReference type="InterPro" id="IPR022409">
    <property type="entry name" value="PKD/Chitinase_dom"/>
</dbReference>
<organism evidence="14 15">
    <name type="scientific">Littorina saxatilis</name>
    <dbReference type="NCBI Taxonomy" id="31220"/>
    <lineage>
        <taxon>Eukaryota</taxon>
        <taxon>Metazoa</taxon>
        <taxon>Spiralia</taxon>
        <taxon>Lophotrochozoa</taxon>
        <taxon>Mollusca</taxon>
        <taxon>Gastropoda</taxon>
        <taxon>Caenogastropoda</taxon>
        <taxon>Littorinimorpha</taxon>
        <taxon>Littorinoidea</taxon>
        <taxon>Littorinidae</taxon>
        <taxon>Littorina</taxon>
    </lineage>
</organism>
<dbReference type="GO" id="GO:0031410">
    <property type="term" value="C:cytoplasmic vesicle"/>
    <property type="evidence" value="ECO:0007669"/>
    <property type="project" value="TreeGrafter"/>
</dbReference>
<evidence type="ECO:0000256" key="3">
    <source>
        <dbReference type="ARBA" id="ARBA00022692"/>
    </source>
</evidence>
<comment type="subcellular location">
    <subcellularLocation>
        <location evidence="1">Cell membrane</location>
    </subcellularLocation>
</comment>
<accession>A0AAN9AQT0</accession>
<feature type="domain" description="PKD/Chitinase" evidence="12">
    <location>
        <begin position="254"/>
        <end position="345"/>
    </location>
</feature>
<evidence type="ECO:0000256" key="10">
    <source>
        <dbReference type="SAM" id="Phobius"/>
    </source>
</evidence>
<evidence type="ECO:0000256" key="5">
    <source>
        <dbReference type="ARBA" id="ARBA00022737"/>
    </source>
</evidence>
<dbReference type="PANTHER" id="PTHR46182">
    <property type="entry name" value="FI19480P1"/>
    <property type="match status" value="1"/>
</dbReference>
<dbReference type="InterPro" id="IPR029865">
    <property type="entry name" value="KIAA0319-like"/>
</dbReference>
<evidence type="ECO:0000256" key="9">
    <source>
        <dbReference type="SAM" id="MobiDB-lite"/>
    </source>
</evidence>
<feature type="domain" description="PKD/Chitinase" evidence="12">
    <location>
        <begin position="353"/>
        <end position="441"/>
    </location>
</feature>
<keyword evidence="3 10" id="KW-0812">Transmembrane</keyword>
<feature type="transmembrane region" description="Helical" evidence="10">
    <location>
        <begin position="872"/>
        <end position="897"/>
    </location>
</feature>
<evidence type="ECO:0000256" key="2">
    <source>
        <dbReference type="ARBA" id="ARBA00022475"/>
    </source>
</evidence>
<dbReference type="SMART" id="SM00765">
    <property type="entry name" value="MANEC"/>
    <property type="match status" value="1"/>
</dbReference>
<keyword evidence="7 10" id="KW-0472">Membrane</keyword>
<evidence type="ECO:0000313" key="15">
    <source>
        <dbReference type="Proteomes" id="UP001374579"/>
    </source>
</evidence>
<keyword evidence="5" id="KW-0677">Repeat</keyword>
<dbReference type="GO" id="GO:0005886">
    <property type="term" value="C:plasma membrane"/>
    <property type="evidence" value="ECO:0007669"/>
    <property type="project" value="UniProtKB-SubCell"/>
</dbReference>
<dbReference type="FunFam" id="2.60.40.10:FF:000257">
    <property type="entry name" value="Dyslexia-associated protein KIAA0319-like"/>
    <property type="match status" value="1"/>
</dbReference>
<sequence>MDIMQCRRSSPCSIRLAVVLVLVMLWGVSVSTAGDIDVCSLGDLSDQITDNLDLSEIVYEHSIPRAGKGAGHFTKVAEIDNWIDCVVVCCAGGSCDVVFFFNQTCYMIQCNATVRNGCQPVGKANVNATMVVVREPEYLPSTASNAPASLMAASTTNIAEQKKSNTDRTCEIGLQQCPENEVCAPQGQASTRSRHGVCSCVKNHQRDEHDLCKPVSTQSTTPNTEPKPGGDQEDQSGKTTAKPQTPTVTKLVVSAGETRVLQLPENSITLSAYVVPPAKDDDVYQYEWSPVGQPEGSEETATMEGKNKDTLTLSNLIAGLYRLKVLVTGENKYGEAYVNVTVLPPKRNNTPPVAVITPASQEVKSENSFILDGSDSKDDDGIKAYHWEIVSGPLQEHEIDDDTQTLKLKDMAPGNYVFRLTVTDTDGDINSTYANVTVIKETDYPPKANAGSDMVIRLPKKSAVLCGNASTDDKGIATYEWIKKSDKLTADMTGVRTSCLELNNLELGDYTFTLKVTDTGGNEDMANVHVYVKPETNHPPVAKTAGEITVMLPTDSIVLDGRNSTDDKAITAYKWAQTGGDYTLNMPNNDQAVAVVTGDIKTGDYEFKLTVTDAEGQTSTDKLKVHVKQDENRPPVAKAGGDRVVLLPVSLVALDGSASSDDRGIASYLWERDSESLAAGNVVNRSDHQAVLQLVDLVAGRYVFTLTVTDEQGLSSKDTAALLVKNGADYNDLVEMVLNTDIHHFTEEDKTSIVRQLELLIHQSLQHSGTVVQLQTTQHEQTQGNLRLTFFVRKKEGGTVQGLDMVHLLRDKLDGSILRYPIVDLHTLLCQNNCSGHGQCDQRTKACHCEAFWMPNFVKAAYRNESNCEWSILYVVIVCFLIIVGAIVGVWGMICMCRSKRCRMKTRKRHRYSLLREAEDEDDQNKMELMPKSKIQNSSVMISESDFSSEEETIFVNSKPANGHSKPPNGVVSRQHMKAKLKT</sequence>
<feature type="compositionally biased region" description="Polar residues" evidence="9">
    <location>
        <begin position="237"/>
        <end position="246"/>
    </location>
</feature>
<dbReference type="EMBL" id="JBAMIC010000022">
    <property type="protein sequence ID" value="KAK7091317.1"/>
    <property type="molecule type" value="Genomic_DNA"/>
</dbReference>
<keyword evidence="2" id="KW-1003">Cell membrane</keyword>
<evidence type="ECO:0000256" key="6">
    <source>
        <dbReference type="ARBA" id="ARBA00022989"/>
    </source>
</evidence>
<keyword evidence="6 10" id="KW-1133">Transmembrane helix</keyword>
<comment type="caution">
    <text evidence="14">The sequence shown here is derived from an EMBL/GenBank/DDBJ whole genome shotgun (WGS) entry which is preliminary data.</text>
</comment>
<keyword evidence="15" id="KW-1185">Reference proteome</keyword>
<dbReference type="Pfam" id="PF23597">
    <property type="entry name" value="KIAA0319_N"/>
    <property type="match status" value="1"/>
</dbReference>
<evidence type="ECO:0000256" key="1">
    <source>
        <dbReference type="ARBA" id="ARBA00004236"/>
    </source>
</evidence>
<keyword evidence="8" id="KW-0325">Glycoprotein</keyword>
<feature type="domain" description="Seven cysteines N-terminal" evidence="13">
    <location>
        <begin position="49"/>
        <end position="131"/>
    </location>
</feature>
<keyword evidence="4 11" id="KW-0732">Signal</keyword>
<dbReference type="GO" id="GO:0001764">
    <property type="term" value="P:neuron migration"/>
    <property type="evidence" value="ECO:0007669"/>
    <property type="project" value="TreeGrafter"/>
</dbReference>
<dbReference type="Gene3D" id="2.60.40.10">
    <property type="entry name" value="Immunoglobulins"/>
    <property type="match status" value="5"/>
</dbReference>
<evidence type="ECO:0000259" key="13">
    <source>
        <dbReference type="SMART" id="SM00765"/>
    </source>
</evidence>
<name>A0AAN9AQT0_9CAEN</name>
<reference evidence="14 15" key="1">
    <citation type="submission" date="2024-02" db="EMBL/GenBank/DDBJ databases">
        <title>Chromosome-scale genome assembly of the rough periwinkle Littorina saxatilis.</title>
        <authorList>
            <person name="De Jode A."/>
            <person name="Faria R."/>
            <person name="Formenti G."/>
            <person name="Sims Y."/>
            <person name="Smith T.P."/>
            <person name="Tracey A."/>
            <person name="Wood J.M.D."/>
            <person name="Zagrodzka Z.B."/>
            <person name="Johannesson K."/>
            <person name="Butlin R.K."/>
            <person name="Leder E.H."/>
        </authorList>
    </citation>
    <scope>NUCLEOTIDE SEQUENCE [LARGE SCALE GENOMIC DNA]</scope>
    <source>
        <strain evidence="14">Snail1</strain>
        <tissue evidence="14">Muscle</tissue>
    </source>
</reference>
<evidence type="ECO:0000256" key="4">
    <source>
        <dbReference type="ARBA" id="ARBA00022729"/>
    </source>
</evidence>
<feature type="chain" id="PRO_5043026778" description="Dyslexia-associated protein KIAA0319-like protein" evidence="11">
    <location>
        <begin position="34"/>
        <end position="983"/>
    </location>
</feature>
<evidence type="ECO:0000259" key="12">
    <source>
        <dbReference type="SMART" id="SM00089"/>
    </source>
</evidence>
<protein>
    <recommendedName>
        <fullName evidence="16">Dyslexia-associated protein KIAA0319-like protein</fullName>
    </recommendedName>
</protein>
<feature type="region of interest" description="Disordered" evidence="9">
    <location>
        <begin position="957"/>
        <end position="983"/>
    </location>
</feature>
<feature type="domain" description="PKD/Chitinase" evidence="12">
    <location>
        <begin position="636"/>
        <end position="727"/>
    </location>
</feature>
<dbReference type="SUPFAM" id="SSF49299">
    <property type="entry name" value="PKD domain"/>
    <property type="match status" value="4"/>
</dbReference>
<feature type="domain" description="PKD/Chitinase" evidence="12">
    <location>
        <begin position="539"/>
        <end position="630"/>
    </location>
</feature>
<evidence type="ECO:0000313" key="14">
    <source>
        <dbReference type="EMBL" id="KAK7091317.1"/>
    </source>
</evidence>
<evidence type="ECO:0008006" key="16">
    <source>
        <dbReference type="Google" id="ProtNLM"/>
    </source>
</evidence>
<dbReference type="FunFam" id="2.60.40.10:FF:000061">
    <property type="entry name" value="Dyslexia-associated protein KIAA0319 homolog"/>
    <property type="match status" value="3"/>
</dbReference>
<dbReference type="InterPro" id="IPR013980">
    <property type="entry name" value="MANSC_dom"/>
</dbReference>
<dbReference type="CDD" id="cd00146">
    <property type="entry name" value="PKD"/>
    <property type="match status" value="2"/>
</dbReference>
<feature type="region of interest" description="Disordered" evidence="9">
    <location>
        <begin position="211"/>
        <end position="246"/>
    </location>
</feature>
<dbReference type="Pfam" id="PF22352">
    <property type="entry name" value="K319L-like_PKD"/>
    <property type="match status" value="5"/>
</dbReference>
<proteinExistence type="predicted"/>
<dbReference type="Proteomes" id="UP001374579">
    <property type="component" value="Unassembled WGS sequence"/>
</dbReference>
<feature type="signal peptide" evidence="11">
    <location>
        <begin position="1"/>
        <end position="33"/>
    </location>
</feature>
<dbReference type="InterPro" id="IPR011106">
    <property type="entry name" value="MANSC_N"/>
</dbReference>
<dbReference type="SMART" id="SM00089">
    <property type="entry name" value="PKD"/>
    <property type="match status" value="5"/>
</dbReference>
<evidence type="ECO:0000256" key="11">
    <source>
        <dbReference type="SAM" id="SignalP"/>
    </source>
</evidence>
<feature type="compositionally biased region" description="Polar residues" evidence="9">
    <location>
        <begin position="215"/>
        <end position="224"/>
    </location>
</feature>
<gene>
    <name evidence="14" type="ORF">V1264_009012</name>
</gene>